<dbReference type="EMBL" id="CP001678">
    <property type="protein sequence ID" value="ACT59635.1"/>
    <property type="molecule type" value="Genomic_DNA"/>
</dbReference>
<name>C6XKR8_HIRBI</name>
<dbReference type="OrthoDB" id="9790785at2"/>
<dbReference type="KEGG" id="hba:Hbal_1951"/>
<dbReference type="Gene3D" id="3.40.50.720">
    <property type="entry name" value="NAD(P)-binding Rossmann-like Domain"/>
    <property type="match status" value="1"/>
</dbReference>
<dbReference type="PRINTS" id="PR00081">
    <property type="entry name" value="GDHRDH"/>
</dbReference>
<evidence type="ECO:0000256" key="1">
    <source>
        <dbReference type="ARBA" id="ARBA00006484"/>
    </source>
</evidence>
<dbReference type="PANTHER" id="PTHR44196">
    <property type="entry name" value="DEHYDROGENASE/REDUCTASE SDR FAMILY MEMBER 7B"/>
    <property type="match status" value="1"/>
</dbReference>
<dbReference type="PANTHER" id="PTHR44196:SF4">
    <property type="entry name" value="SHORT CHAIN DEHYDROGENASE"/>
    <property type="match status" value="1"/>
</dbReference>
<dbReference type="eggNOG" id="COG1028">
    <property type="taxonomic scope" value="Bacteria"/>
</dbReference>
<sequence length="235" mass="25426">MTDKRIILVTGASKGIGRATAKVLAAEGAHIIALARSTEALEKLDDEVRAETGENATLITLDLKDGSSIDRIAAPLMERFGRIDGLVANAGILGTLGPLETVSPRSFEDTININLTANWRLIRALDPLLRKSDAGRAVFLTSGVAENPRAFWGPYQASKAGLEALIKAWAFETEQSSLNVNLFNPGATKTDMRFSAVPGEDQSLLPTPEDVASKLAYYVSKECDLHNQRISYRDL</sequence>
<comment type="similarity">
    <text evidence="1">Belongs to the short-chain dehydrogenases/reductases (SDR) family.</text>
</comment>
<organism evidence="3 4">
    <name type="scientific">Hirschia baltica (strain ATCC 49814 / DSM 5838 / IFAM 1418)</name>
    <dbReference type="NCBI Taxonomy" id="582402"/>
    <lineage>
        <taxon>Bacteria</taxon>
        <taxon>Pseudomonadati</taxon>
        <taxon>Pseudomonadota</taxon>
        <taxon>Alphaproteobacteria</taxon>
        <taxon>Hyphomonadales</taxon>
        <taxon>Hyphomonadaceae</taxon>
        <taxon>Hirschia</taxon>
    </lineage>
</organism>
<dbReference type="RefSeq" id="WP_015827785.1">
    <property type="nucleotide sequence ID" value="NC_012982.1"/>
</dbReference>
<dbReference type="Proteomes" id="UP000002745">
    <property type="component" value="Chromosome"/>
</dbReference>
<evidence type="ECO:0000313" key="4">
    <source>
        <dbReference type="Proteomes" id="UP000002745"/>
    </source>
</evidence>
<keyword evidence="4" id="KW-1185">Reference proteome</keyword>
<dbReference type="HOGENOM" id="CLU_010194_2_10_5"/>
<dbReference type="AlphaFoldDB" id="C6XKR8"/>
<reference evidence="4" key="1">
    <citation type="journal article" date="2011" name="J. Bacteriol.">
        <title>Genome sequences of eight morphologically diverse alphaproteobacteria.</title>
        <authorList>
            <consortium name="US DOE Joint Genome Institute"/>
            <person name="Brown P.J."/>
            <person name="Kysela D.T."/>
            <person name="Buechlein A."/>
            <person name="Hemmerich C."/>
            <person name="Brun Y.V."/>
        </authorList>
    </citation>
    <scope>NUCLEOTIDE SEQUENCE [LARGE SCALE GENOMIC DNA]</scope>
    <source>
        <strain evidence="4">ATCC 49814 / DSM 5838 / IFAM 1418</strain>
    </source>
</reference>
<dbReference type="InterPro" id="IPR002347">
    <property type="entry name" value="SDR_fam"/>
</dbReference>
<dbReference type="Pfam" id="PF00106">
    <property type="entry name" value="adh_short"/>
    <property type="match status" value="1"/>
</dbReference>
<dbReference type="InterPro" id="IPR036291">
    <property type="entry name" value="NAD(P)-bd_dom_sf"/>
</dbReference>
<evidence type="ECO:0000256" key="2">
    <source>
        <dbReference type="ARBA" id="ARBA00023002"/>
    </source>
</evidence>
<dbReference type="STRING" id="582402.Hbal_1951"/>
<protein>
    <submittedName>
        <fullName evidence="3">Short-chain dehydrogenase/reductase SDR</fullName>
    </submittedName>
</protein>
<dbReference type="GO" id="GO:0016491">
    <property type="term" value="F:oxidoreductase activity"/>
    <property type="evidence" value="ECO:0007669"/>
    <property type="project" value="UniProtKB-KW"/>
</dbReference>
<gene>
    <name evidence="3" type="ordered locus">Hbal_1951</name>
</gene>
<dbReference type="GO" id="GO:0016020">
    <property type="term" value="C:membrane"/>
    <property type="evidence" value="ECO:0007669"/>
    <property type="project" value="TreeGrafter"/>
</dbReference>
<evidence type="ECO:0000313" key="3">
    <source>
        <dbReference type="EMBL" id="ACT59635.1"/>
    </source>
</evidence>
<accession>C6XKR8</accession>
<proteinExistence type="inferred from homology"/>
<keyword evidence="2" id="KW-0560">Oxidoreductase</keyword>
<dbReference type="SUPFAM" id="SSF51735">
    <property type="entry name" value="NAD(P)-binding Rossmann-fold domains"/>
    <property type="match status" value="1"/>
</dbReference>